<dbReference type="RefSeq" id="WP_330073923.1">
    <property type="nucleotide sequence ID" value="NZ_JAZDQJ010000005.1"/>
</dbReference>
<gene>
    <name evidence="1" type="ORF">V0R50_07375</name>
</gene>
<reference evidence="1 2" key="1">
    <citation type="submission" date="2024-01" db="EMBL/GenBank/DDBJ databases">
        <title>Unpublished Manusciprt.</title>
        <authorList>
            <person name="Duman M."/>
            <person name="Valdes E.G."/>
            <person name="Ajmi N."/>
            <person name="Altun S."/>
            <person name="Saticioglu I.B."/>
        </authorList>
    </citation>
    <scope>NUCLEOTIDE SEQUENCE [LARGE SCALE GENOMIC DNA]</scope>
    <source>
        <strain evidence="1 2">148P</strain>
    </source>
</reference>
<accession>A0ABU7HNC4</accession>
<dbReference type="EMBL" id="JAZDQJ010000005">
    <property type="protein sequence ID" value="MEE1933036.1"/>
    <property type="molecule type" value="Genomic_DNA"/>
</dbReference>
<comment type="caution">
    <text evidence="1">The sequence shown here is derived from an EMBL/GenBank/DDBJ whole genome shotgun (WGS) entry which is preliminary data.</text>
</comment>
<organism evidence="1 2">
    <name type="scientific">Pseudomonas ulcerans</name>
    <dbReference type="NCBI Taxonomy" id="3115852"/>
    <lineage>
        <taxon>Bacteria</taxon>
        <taxon>Pseudomonadati</taxon>
        <taxon>Pseudomonadota</taxon>
        <taxon>Gammaproteobacteria</taxon>
        <taxon>Pseudomonadales</taxon>
        <taxon>Pseudomonadaceae</taxon>
        <taxon>Pseudomonas</taxon>
    </lineage>
</organism>
<dbReference type="InterPro" id="IPR009241">
    <property type="entry name" value="HigB-like"/>
</dbReference>
<dbReference type="Pfam" id="PF05973">
    <property type="entry name" value="Gp49"/>
    <property type="match status" value="1"/>
</dbReference>
<dbReference type="Proteomes" id="UP001335100">
    <property type="component" value="Unassembled WGS sequence"/>
</dbReference>
<evidence type="ECO:0000313" key="2">
    <source>
        <dbReference type="Proteomes" id="UP001335100"/>
    </source>
</evidence>
<keyword evidence="2" id="KW-1185">Reference proteome</keyword>
<sequence length="118" mass="13507">MVHSAAGHHLLVLTVRFFRTEAGNEPVRDWLAQLPRTHRQLVGAEIKTVQIGWPLGMPLVRKMERGLWEIRVDLGDSCARIMFTLVEDVMVLLHGFIKKSQKTPAADLETARQRRSRL</sequence>
<protein>
    <submittedName>
        <fullName evidence="1">Type II toxin-antitoxin system RelE/ParE family toxin</fullName>
    </submittedName>
</protein>
<evidence type="ECO:0000313" key="1">
    <source>
        <dbReference type="EMBL" id="MEE1933036.1"/>
    </source>
</evidence>
<proteinExistence type="predicted"/>
<name>A0ABU7HNC4_9PSED</name>